<dbReference type="Proteomes" id="UP001236663">
    <property type="component" value="Unassembled WGS sequence"/>
</dbReference>
<dbReference type="RefSeq" id="WP_163383793.1">
    <property type="nucleotide sequence ID" value="NZ_JAUFQS010000004.1"/>
</dbReference>
<proteinExistence type="predicted"/>
<evidence type="ECO:0000313" key="1">
    <source>
        <dbReference type="EMBL" id="MDN3686873.1"/>
    </source>
</evidence>
<gene>
    <name evidence="1" type="ORF">QWZ15_03435</name>
</gene>
<organism evidence="1 2">
    <name type="scientific">Cyclobacterium jeungdonense</name>
    <dbReference type="NCBI Taxonomy" id="708087"/>
    <lineage>
        <taxon>Bacteria</taxon>
        <taxon>Pseudomonadati</taxon>
        <taxon>Bacteroidota</taxon>
        <taxon>Cytophagia</taxon>
        <taxon>Cytophagales</taxon>
        <taxon>Cyclobacteriaceae</taxon>
        <taxon>Cyclobacterium</taxon>
    </lineage>
</organism>
<protein>
    <submittedName>
        <fullName evidence="1">Uncharacterized protein</fullName>
    </submittedName>
</protein>
<name>A0ABT8C254_9BACT</name>
<reference evidence="2" key="1">
    <citation type="journal article" date="2019" name="Int. J. Syst. Evol. Microbiol.">
        <title>The Global Catalogue of Microorganisms (GCM) 10K type strain sequencing project: providing services to taxonomists for standard genome sequencing and annotation.</title>
        <authorList>
            <consortium name="The Broad Institute Genomics Platform"/>
            <consortium name="The Broad Institute Genome Sequencing Center for Infectious Disease"/>
            <person name="Wu L."/>
            <person name="Ma J."/>
        </authorList>
    </citation>
    <scope>NUCLEOTIDE SEQUENCE [LARGE SCALE GENOMIC DNA]</scope>
    <source>
        <strain evidence="2">CECT 7706</strain>
    </source>
</reference>
<comment type="caution">
    <text evidence="1">The sequence shown here is derived from an EMBL/GenBank/DDBJ whole genome shotgun (WGS) entry which is preliminary data.</text>
</comment>
<accession>A0ABT8C254</accession>
<dbReference type="EMBL" id="JAUFQS010000004">
    <property type="protein sequence ID" value="MDN3686873.1"/>
    <property type="molecule type" value="Genomic_DNA"/>
</dbReference>
<keyword evidence="2" id="KW-1185">Reference proteome</keyword>
<sequence length="404" mass="46869">MKNYTAIKAACQSNSDFTSQILDDFLLHYAADKDKLGKEVDQRLRTYRHIIQGMDKGWVNMVKSQYIMHRVFKEGGLIHKYLKHAALARIPEEGRKWLEEQAAMPWKFSFSRIVESPEPDFFTMEDLFTGERYLLYSTGVSRVLQQGEVVSWFNLIGYNGDCWQSFGPIAAYRSFSMDDIFFFATELNPRITSEEELMADVSKNPVPYLMLFSRSNYPLTVHEGEVLELIITEIEELDLPVEKLEDDFQVDRAQSIYRLRLRNWESKPHFSVAYYDSEEQFLQVTAMTQKGYSALVAAFQNQGIQVAEFADIYVRPSMLSAAEDILKRQIELMPFELLFEEEQDPQMEEELDKLNQFLALAMPDLNSGKEPDLEALADQVGLDLEANRETLQGIFDEVRKKQKK</sequence>
<evidence type="ECO:0000313" key="2">
    <source>
        <dbReference type="Proteomes" id="UP001236663"/>
    </source>
</evidence>